<dbReference type="AlphaFoldDB" id="A0A926VKK5"/>
<feature type="domain" description="PIN" evidence="1">
    <location>
        <begin position="19"/>
        <end position="166"/>
    </location>
</feature>
<dbReference type="Gene3D" id="3.40.50.1010">
    <property type="entry name" value="5'-nuclease"/>
    <property type="match status" value="1"/>
</dbReference>
<comment type="caution">
    <text evidence="2">The sequence shown here is derived from an EMBL/GenBank/DDBJ whole genome shotgun (WGS) entry which is preliminary data.</text>
</comment>
<sequence>MSKQIYSIDSYRFTEADAVLFDANIWLYLYSPQGKLYPRVRSIYNLAFRRIRGEKCPIFVDVLVLSEFINAYARFVYNDLPEGVKPANFKSFRNSADFKPVAEDIAKYTRRILEKSQRTEIGFQSLDLSAIMRDYATGEKDFNDQILAELCRTKGLKLVTHDADFQGEDLTIITGNQQLLR</sequence>
<dbReference type="RefSeq" id="WP_190470903.1">
    <property type="nucleotide sequence ID" value="NZ_JACJPW010000084.1"/>
</dbReference>
<dbReference type="InterPro" id="IPR002716">
    <property type="entry name" value="PIN_dom"/>
</dbReference>
<keyword evidence="3" id="KW-1185">Reference proteome</keyword>
<accession>A0A926VKK5</accession>
<evidence type="ECO:0000313" key="3">
    <source>
        <dbReference type="Proteomes" id="UP000641646"/>
    </source>
</evidence>
<reference evidence="2" key="2">
    <citation type="submission" date="2020-08" db="EMBL/GenBank/DDBJ databases">
        <authorList>
            <person name="Chen M."/>
            <person name="Teng W."/>
            <person name="Zhao L."/>
            <person name="Hu C."/>
            <person name="Zhou Y."/>
            <person name="Han B."/>
            <person name="Song L."/>
            <person name="Shu W."/>
        </authorList>
    </citation>
    <scope>NUCLEOTIDE SEQUENCE</scope>
    <source>
        <strain evidence="2">FACHB-1375</strain>
    </source>
</reference>
<dbReference type="InterPro" id="IPR029060">
    <property type="entry name" value="PIN-like_dom_sf"/>
</dbReference>
<evidence type="ECO:0000313" key="2">
    <source>
        <dbReference type="EMBL" id="MBD2184467.1"/>
    </source>
</evidence>
<evidence type="ECO:0000259" key="1">
    <source>
        <dbReference type="Pfam" id="PF01850"/>
    </source>
</evidence>
<reference evidence="2" key="1">
    <citation type="journal article" date="2015" name="ISME J.">
        <title>Draft Genome Sequence of Streptomyces incarnatus NRRL8089, which Produces the Nucleoside Antibiotic Sinefungin.</title>
        <authorList>
            <person name="Oshima K."/>
            <person name="Hattori M."/>
            <person name="Shimizu H."/>
            <person name="Fukuda K."/>
            <person name="Nemoto M."/>
            <person name="Inagaki K."/>
            <person name="Tamura T."/>
        </authorList>
    </citation>
    <scope>NUCLEOTIDE SEQUENCE</scope>
    <source>
        <strain evidence="2">FACHB-1375</strain>
    </source>
</reference>
<dbReference type="Proteomes" id="UP000641646">
    <property type="component" value="Unassembled WGS sequence"/>
</dbReference>
<dbReference type="EMBL" id="JACJPW010000084">
    <property type="protein sequence ID" value="MBD2184467.1"/>
    <property type="molecule type" value="Genomic_DNA"/>
</dbReference>
<organism evidence="2 3">
    <name type="scientific">Aerosakkonema funiforme FACHB-1375</name>
    <dbReference type="NCBI Taxonomy" id="2949571"/>
    <lineage>
        <taxon>Bacteria</taxon>
        <taxon>Bacillati</taxon>
        <taxon>Cyanobacteriota</taxon>
        <taxon>Cyanophyceae</taxon>
        <taxon>Oscillatoriophycideae</taxon>
        <taxon>Aerosakkonematales</taxon>
        <taxon>Aerosakkonemataceae</taxon>
        <taxon>Aerosakkonema</taxon>
    </lineage>
</organism>
<dbReference type="CDD" id="cd09854">
    <property type="entry name" value="PIN_VapC-like"/>
    <property type="match status" value="1"/>
</dbReference>
<gene>
    <name evidence="2" type="ORF">H6G03_25935</name>
</gene>
<protein>
    <submittedName>
        <fullName evidence="2">PIN domain-containing protein</fullName>
    </submittedName>
</protein>
<name>A0A926VKK5_9CYAN</name>
<dbReference type="SUPFAM" id="SSF88723">
    <property type="entry name" value="PIN domain-like"/>
    <property type="match status" value="1"/>
</dbReference>
<proteinExistence type="predicted"/>
<dbReference type="Pfam" id="PF01850">
    <property type="entry name" value="PIN"/>
    <property type="match status" value="1"/>
</dbReference>